<sequence>MVRSRKAGLYLVISLFFEEQLGVFAPFRNRGLVLLNVLAEGLAQSGKVKCPKMFALIVVQRHFTNPIESMVLPPN</sequence>
<gene>
    <name evidence="1" type="ordered locus">Mesop_0200</name>
</gene>
<accession>F7XZ50</accession>
<dbReference type="KEGG" id="mop:Mesop_0200"/>
<organism evidence="1 2">
    <name type="scientific">Mesorhizobium opportunistum (strain LMG 24607 / HAMBI 3007 / WSM2075)</name>
    <dbReference type="NCBI Taxonomy" id="536019"/>
    <lineage>
        <taxon>Bacteria</taxon>
        <taxon>Pseudomonadati</taxon>
        <taxon>Pseudomonadota</taxon>
        <taxon>Alphaproteobacteria</taxon>
        <taxon>Hyphomicrobiales</taxon>
        <taxon>Phyllobacteriaceae</taxon>
        <taxon>Mesorhizobium</taxon>
    </lineage>
</organism>
<name>F7XZ50_MESOW</name>
<protein>
    <submittedName>
        <fullName evidence="1">Uncharacterized protein</fullName>
    </submittedName>
</protein>
<evidence type="ECO:0000313" key="1">
    <source>
        <dbReference type="EMBL" id="AEH84695.1"/>
    </source>
</evidence>
<dbReference type="EMBL" id="CP002279">
    <property type="protein sequence ID" value="AEH84695.1"/>
    <property type="molecule type" value="Genomic_DNA"/>
</dbReference>
<proteinExistence type="predicted"/>
<dbReference type="HOGENOM" id="CLU_2666858_0_0_5"/>
<dbReference type="AlphaFoldDB" id="F7XZ50"/>
<reference evidence="1 2" key="1">
    <citation type="submission" date="2010-10" db="EMBL/GenBank/DDBJ databases">
        <title>Complete sequence of Mesorhizobium opportunistum WSM2075.</title>
        <authorList>
            <consortium name="US DOE Joint Genome Institute"/>
            <person name="Lucas S."/>
            <person name="Copeland A."/>
            <person name="Lapidus A."/>
            <person name="Cheng J.-F."/>
            <person name="Bruce D."/>
            <person name="Goodwin L."/>
            <person name="Pitluck S."/>
            <person name="Chertkov O."/>
            <person name="Misra M."/>
            <person name="Detter J.C."/>
            <person name="Han C."/>
            <person name="Tapia R."/>
            <person name="Land M."/>
            <person name="Hauser L."/>
            <person name="Kyrpides N."/>
            <person name="Ovchinnikova G."/>
            <person name="Mavrommatis K.M."/>
            <person name="Tiwari R.P."/>
            <person name="Howieson J.G."/>
            <person name="O'Hara G.W."/>
            <person name="Nandasena K.G."/>
            <person name="Woyke T."/>
        </authorList>
    </citation>
    <scope>NUCLEOTIDE SEQUENCE [LARGE SCALE GENOMIC DNA]</scope>
    <source>
        <strain evidence="2">LMG 24607 / HAMBI 3007 / WSM2075</strain>
    </source>
</reference>
<dbReference type="STRING" id="536019.Mesop_0200"/>
<evidence type="ECO:0000313" key="2">
    <source>
        <dbReference type="Proteomes" id="UP000001623"/>
    </source>
</evidence>
<dbReference type="Proteomes" id="UP000001623">
    <property type="component" value="Chromosome"/>
</dbReference>